<dbReference type="InterPro" id="IPR000719">
    <property type="entry name" value="Prot_kinase_dom"/>
</dbReference>
<dbReference type="PANTHER" id="PTHR11920">
    <property type="entry name" value="GUANYLYL CYCLASE"/>
    <property type="match status" value="1"/>
</dbReference>
<evidence type="ECO:0000256" key="1">
    <source>
        <dbReference type="ARBA" id="ARBA00001436"/>
    </source>
</evidence>
<evidence type="ECO:0000256" key="12">
    <source>
        <dbReference type="ARBA" id="ARBA00023239"/>
    </source>
</evidence>
<evidence type="ECO:0000256" key="11">
    <source>
        <dbReference type="ARBA" id="ARBA00023180"/>
    </source>
</evidence>
<evidence type="ECO:0000256" key="9">
    <source>
        <dbReference type="ARBA" id="ARBA00023136"/>
    </source>
</evidence>
<evidence type="ECO:0000256" key="5">
    <source>
        <dbReference type="ARBA" id="ARBA00022729"/>
    </source>
</evidence>
<dbReference type="SUPFAM" id="SSF53822">
    <property type="entry name" value="Periplasmic binding protein-like I"/>
    <property type="match status" value="1"/>
</dbReference>
<dbReference type="InterPro" id="IPR028082">
    <property type="entry name" value="Peripla_BP_I"/>
</dbReference>
<keyword evidence="8" id="KW-0342">GTP-binding</keyword>
<evidence type="ECO:0000256" key="14">
    <source>
        <dbReference type="SAM" id="Phobius"/>
    </source>
</evidence>
<dbReference type="Gene3D" id="1.10.510.10">
    <property type="entry name" value="Transferase(Phosphotransferase) domain 1"/>
    <property type="match status" value="1"/>
</dbReference>
<accession>A0ABY6KVT8</accession>
<keyword evidence="13" id="KW-0141">cGMP biosynthesis</keyword>
<keyword evidence="7 14" id="KW-1133">Transmembrane helix</keyword>
<gene>
    <name evidence="16" type="ORF">LAZ67_9000053</name>
</gene>
<dbReference type="InterPro" id="IPR011009">
    <property type="entry name" value="Kinase-like_dom_sf"/>
</dbReference>
<keyword evidence="5" id="KW-0732">Signal</keyword>
<evidence type="ECO:0000256" key="3">
    <source>
        <dbReference type="ARBA" id="ARBA00012202"/>
    </source>
</evidence>
<keyword evidence="12" id="KW-0456">Lyase</keyword>
<evidence type="ECO:0000256" key="6">
    <source>
        <dbReference type="ARBA" id="ARBA00022741"/>
    </source>
</evidence>
<evidence type="ECO:0000256" key="10">
    <source>
        <dbReference type="ARBA" id="ARBA00023170"/>
    </source>
</evidence>
<dbReference type="EMBL" id="CP092871">
    <property type="protein sequence ID" value="UYV71690.1"/>
    <property type="molecule type" value="Genomic_DNA"/>
</dbReference>
<evidence type="ECO:0000256" key="4">
    <source>
        <dbReference type="ARBA" id="ARBA00022692"/>
    </source>
</evidence>
<feature type="domain" description="Protein kinase" evidence="15">
    <location>
        <begin position="380"/>
        <end position="651"/>
    </location>
</feature>
<evidence type="ECO:0000313" key="17">
    <source>
        <dbReference type="Proteomes" id="UP001235939"/>
    </source>
</evidence>
<evidence type="ECO:0000256" key="2">
    <source>
        <dbReference type="ARBA" id="ARBA00004479"/>
    </source>
</evidence>
<comment type="subcellular location">
    <subcellularLocation>
        <location evidence="2">Membrane</location>
        <topology evidence="2">Single-pass type I membrane protein</topology>
    </subcellularLocation>
</comment>
<dbReference type="PRINTS" id="PR00255">
    <property type="entry name" value="NATPEPTIDER"/>
</dbReference>
<proteinExistence type="predicted"/>
<dbReference type="SUPFAM" id="SSF56112">
    <property type="entry name" value="Protein kinase-like (PK-like)"/>
    <property type="match status" value="1"/>
</dbReference>
<feature type="transmembrane region" description="Helical" evidence="14">
    <location>
        <begin position="335"/>
        <end position="355"/>
    </location>
</feature>
<evidence type="ECO:0000256" key="7">
    <source>
        <dbReference type="ARBA" id="ARBA00022989"/>
    </source>
</evidence>
<dbReference type="InterPro" id="IPR001828">
    <property type="entry name" value="ANF_lig-bd_rcpt"/>
</dbReference>
<keyword evidence="9 14" id="KW-0472">Membrane</keyword>
<dbReference type="Pfam" id="PF07714">
    <property type="entry name" value="PK_Tyr_Ser-Thr"/>
    <property type="match status" value="1"/>
</dbReference>
<dbReference type="InterPro" id="IPR001170">
    <property type="entry name" value="ANPR/GUC"/>
</dbReference>
<dbReference type="InterPro" id="IPR001245">
    <property type="entry name" value="Ser-Thr/Tyr_kinase_cat_dom"/>
</dbReference>
<dbReference type="InterPro" id="IPR050401">
    <property type="entry name" value="Cyclic_nucleotide_synthase"/>
</dbReference>
<evidence type="ECO:0000256" key="13">
    <source>
        <dbReference type="ARBA" id="ARBA00023293"/>
    </source>
</evidence>
<dbReference type="Gene3D" id="3.40.50.2300">
    <property type="match status" value="1"/>
</dbReference>
<keyword evidence="11" id="KW-0325">Glycoprotein</keyword>
<dbReference type="PROSITE" id="PS50011">
    <property type="entry name" value="PROTEIN_KINASE_DOM"/>
    <property type="match status" value="1"/>
</dbReference>
<keyword evidence="17" id="KW-1185">Reference proteome</keyword>
<organism evidence="16 17">
    <name type="scientific">Cordylochernes scorpioides</name>
    <dbReference type="NCBI Taxonomy" id="51811"/>
    <lineage>
        <taxon>Eukaryota</taxon>
        <taxon>Metazoa</taxon>
        <taxon>Ecdysozoa</taxon>
        <taxon>Arthropoda</taxon>
        <taxon>Chelicerata</taxon>
        <taxon>Arachnida</taxon>
        <taxon>Pseudoscorpiones</taxon>
        <taxon>Cheliferoidea</taxon>
        <taxon>Chernetidae</taxon>
        <taxon>Cordylochernes</taxon>
    </lineage>
</organism>
<dbReference type="Pfam" id="PF01094">
    <property type="entry name" value="ANF_receptor"/>
    <property type="match status" value="1"/>
</dbReference>
<dbReference type="EC" id="4.6.1.2" evidence="3"/>
<dbReference type="Proteomes" id="UP001235939">
    <property type="component" value="Chromosome 09"/>
</dbReference>
<sequence>MILMVVSSVFSLLQHFKWRRFVLVVENSSPYLTMARSLELQLPQNMSLVATKQFENFYYCCENKDSCCFNSFVKIIEATYFQTRVYVFLGSPSELINMNLVLQMKGLLEHGEYVVIYVDLELFLEEQADKYFWYPNLKPEEKPTAEDAARSLLVIVPSPPHHRDYPEFESRIRHFNSIPPFGFRQTIGQTTGQPINTKIPLSAAYLYDAVMLYARALDAQLRLGLDIRNGTDTIRRIIEMKKYESVTGALMSIEENGDVAGNYTVLAGHTRRGPTKDKLVMMPVGRFLHDDSLALPVFRQTHAIDWVAGRLPLDEPPCGFDGSKCHIPPDRNREIVAVVLGTALIIVALLAAILYRNWRYEQEISGLLWKIELNHLDLGYYNANPFEECRASLVTMETKPDRMYTQTAIYRGAAVAIKKILFSLGDVSRLTKKEMKSMKELRHDNVNKFIGACVEPHCLYVVTEYCSKGSLQDILENEDFKLDQLFIASLVFDLIKGMMYLHGSELKVHGNLKSSNCVISARWGLQVTDYGLHQLRSAQTLSEEEYYRGQLWTAPELLQSPCGPPTQKGDVYAFGIILHEILARKGPFGNTGLSPKEIVGRVRAGARSGVVFRPSFAGIDCQDYVVLTVKDCWSQRPEVRPELRAIRHRLQRMRQGL</sequence>
<evidence type="ECO:0000259" key="15">
    <source>
        <dbReference type="PROSITE" id="PS50011"/>
    </source>
</evidence>
<name>A0ABY6KVT8_9ARAC</name>
<keyword evidence="6" id="KW-0547">Nucleotide-binding</keyword>
<keyword evidence="4 14" id="KW-0812">Transmembrane</keyword>
<evidence type="ECO:0000313" key="16">
    <source>
        <dbReference type="EMBL" id="UYV71690.1"/>
    </source>
</evidence>
<protein>
    <recommendedName>
        <fullName evidence="3">guanylate cyclase</fullName>
        <ecNumber evidence="3">4.6.1.2</ecNumber>
    </recommendedName>
</protein>
<keyword evidence="10" id="KW-0675">Receptor</keyword>
<comment type="catalytic activity">
    <reaction evidence="1">
        <text>GTP = 3',5'-cyclic GMP + diphosphate</text>
        <dbReference type="Rhea" id="RHEA:13665"/>
        <dbReference type="ChEBI" id="CHEBI:33019"/>
        <dbReference type="ChEBI" id="CHEBI:37565"/>
        <dbReference type="ChEBI" id="CHEBI:57746"/>
        <dbReference type="EC" id="4.6.1.2"/>
    </reaction>
</comment>
<reference evidence="16 17" key="1">
    <citation type="submission" date="2022-01" db="EMBL/GenBank/DDBJ databases">
        <title>A chromosomal length assembly of Cordylochernes scorpioides.</title>
        <authorList>
            <person name="Zeh D."/>
            <person name="Zeh J."/>
        </authorList>
    </citation>
    <scope>NUCLEOTIDE SEQUENCE [LARGE SCALE GENOMIC DNA]</scope>
    <source>
        <strain evidence="16">IN4F17</strain>
        <tissue evidence="16">Whole Body</tissue>
    </source>
</reference>
<dbReference type="PANTHER" id="PTHR11920:SF501">
    <property type="entry name" value="GUANYLATE CYCLASE 32E"/>
    <property type="match status" value="1"/>
</dbReference>
<evidence type="ECO:0000256" key="8">
    <source>
        <dbReference type="ARBA" id="ARBA00023134"/>
    </source>
</evidence>